<reference evidence="2" key="2">
    <citation type="journal article" date="2021" name="PeerJ">
        <title>Extensive microbial diversity within the chicken gut microbiome revealed by metagenomics and culture.</title>
        <authorList>
            <person name="Gilroy R."/>
            <person name="Ravi A."/>
            <person name="Getino M."/>
            <person name="Pursley I."/>
            <person name="Horton D.L."/>
            <person name="Alikhan N.F."/>
            <person name="Baker D."/>
            <person name="Gharbi K."/>
            <person name="Hall N."/>
            <person name="Watson M."/>
            <person name="Adriaenssens E.M."/>
            <person name="Foster-Nyarko E."/>
            <person name="Jarju S."/>
            <person name="Secka A."/>
            <person name="Antonio M."/>
            <person name="Oren A."/>
            <person name="Chaudhuri R.R."/>
            <person name="La Ragione R."/>
            <person name="Hildebrand F."/>
            <person name="Pallen M.J."/>
        </authorList>
    </citation>
    <scope>NUCLEOTIDE SEQUENCE</scope>
    <source>
        <strain evidence="2">ChiSjej6B24-2974</strain>
    </source>
</reference>
<dbReference type="EMBL" id="DVFZ01000085">
    <property type="protein sequence ID" value="HIQ83118.1"/>
    <property type="molecule type" value="Genomic_DNA"/>
</dbReference>
<dbReference type="Proteomes" id="UP000824260">
    <property type="component" value="Unassembled WGS sequence"/>
</dbReference>
<feature type="domain" description="Non-reducing end beta-L-arabinofuranosidase-like GH127 middle" evidence="1">
    <location>
        <begin position="406"/>
        <end position="497"/>
    </location>
</feature>
<protein>
    <submittedName>
        <fullName evidence="2">Glycoside hydrolase family 127 protein</fullName>
    </submittedName>
</protein>
<dbReference type="Pfam" id="PF20736">
    <property type="entry name" value="Glyco_hydro127M"/>
    <property type="match status" value="1"/>
</dbReference>
<keyword evidence="2" id="KW-0378">Hydrolase</keyword>
<sequence length="628" mass="71148">MKSIFNRAPLLPNTCTPLSPGAIRPEGWLGAQLRAFEAAVCADLPRLFQGEGGWERELYAFETIVALAWTLENDALKEEAAYRAEAILSSQNEEGWFGPEGDRDYWPRILALRALRLYFEATADRNVLKFMDAFFKYQYRTFATHPLNDLAVARGGDNILLALWLYNITGQSYLVELCRRLREQTLDWPNYFHTFPNAQPLSRSLRWPRLKEALYEEKAEPLEGEHRPYFHTQYQLTNGENIAVGLRTPGAINLFKSGFKEQGGFRFGWEKLMKYHGVAYGMFTADNHLNGSSPTQGTTLTAVAEMLSTLETLAGMGEMSREIPDIFEKIAFNVLPAAYSQDMRRVQRLEQANQMLISEEERAFYNAEPDALLYQPPFSFEAVRALGAWPKLVNHLWYATSDGGLWAMSYAPCCVRARLMDVPVRLHVSGGYPFRDTVRLEVAVKRPVEFPLYLRMPAWARQPMIYLPDGEIMQVRAGETACVRRRWQSGDEVRLELSASPHVSRGWYHQSAAVEMGPLLMALAPETHEGEGGCIETAEEWGWALVRDEPMKAVRTGEAEAPFKTGEPPLKVLAKAVPVEWKLSGASSAPVPILPRLNARETYTIELVPFGWTDLRIAQFPIGELRQE</sequence>
<reference evidence="2" key="1">
    <citation type="submission" date="2020-10" db="EMBL/GenBank/DDBJ databases">
        <authorList>
            <person name="Gilroy R."/>
        </authorList>
    </citation>
    <scope>NUCLEOTIDE SEQUENCE</scope>
    <source>
        <strain evidence="2">ChiSjej6B24-2974</strain>
    </source>
</reference>
<gene>
    <name evidence="2" type="ORF">IAA52_08445</name>
</gene>
<evidence type="ECO:0000313" key="2">
    <source>
        <dbReference type="EMBL" id="HIQ83118.1"/>
    </source>
</evidence>
<dbReference type="AlphaFoldDB" id="A0A9D0ZM08"/>
<evidence type="ECO:0000313" key="3">
    <source>
        <dbReference type="Proteomes" id="UP000824260"/>
    </source>
</evidence>
<name>A0A9D0ZM08_9FIRM</name>
<evidence type="ECO:0000259" key="1">
    <source>
        <dbReference type="Pfam" id="PF20736"/>
    </source>
</evidence>
<accession>A0A9D0ZM08</accession>
<dbReference type="InterPro" id="IPR049046">
    <property type="entry name" value="Beta-AFase-like_GH127_middle"/>
</dbReference>
<organism evidence="2 3">
    <name type="scientific">Candidatus Pullichristensenella stercorigallinarum</name>
    <dbReference type="NCBI Taxonomy" id="2840909"/>
    <lineage>
        <taxon>Bacteria</taxon>
        <taxon>Bacillati</taxon>
        <taxon>Bacillota</taxon>
        <taxon>Clostridia</taxon>
        <taxon>Candidatus Pullichristensenella</taxon>
    </lineage>
</organism>
<dbReference type="GO" id="GO:0016787">
    <property type="term" value="F:hydrolase activity"/>
    <property type="evidence" value="ECO:0007669"/>
    <property type="project" value="UniProtKB-KW"/>
</dbReference>
<comment type="caution">
    <text evidence="2">The sequence shown here is derived from an EMBL/GenBank/DDBJ whole genome shotgun (WGS) entry which is preliminary data.</text>
</comment>
<proteinExistence type="predicted"/>